<evidence type="ECO:0000256" key="4">
    <source>
        <dbReference type="ARBA" id="ARBA00022759"/>
    </source>
</evidence>
<feature type="compositionally biased region" description="Basic residues" evidence="7">
    <location>
        <begin position="35"/>
        <end position="50"/>
    </location>
</feature>
<organism evidence="9 10">
    <name type="scientific">Solanum verrucosum</name>
    <dbReference type="NCBI Taxonomy" id="315347"/>
    <lineage>
        <taxon>Eukaryota</taxon>
        <taxon>Viridiplantae</taxon>
        <taxon>Streptophyta</taxon>
        <taxon>Embryophyta</taxon>
        <taxon>Tracheophyta</taxon>
        <taxon>Spermatophyta</taxon>
        <taxon>Magnoliopsida</taxon>
        <taxon>eudicotyledons</taxon>
        <taxon>Gunneridae</taxon>
        <taxon>Pentapetalae</taxon>
        <taxon>asterids</taxon>
        <taxon>lamiids</taxon>
        <taxon>Solanales</taxon>
        <taxon>Solanaceae</taxon>
        <taxon>Solanoideae</taxon>
        <taxon>Solaneae</taxon>
        <taxon>Solanum</taxon>
    </lineage>
</organism>
<evidence type="ECO:0000256" key="6">
    <source>
        <dbReference type="ARBA" id="ARBA00022918"/>
    </source>
</evidence>
<evidence type="ECO:0000256" key="2">
    <source>
        <dbReference type="ARBA" id="ARBA00022695"/>
    </source>
</evidence>
<evidence type="ECO:0000259" key="8">
    <source>
        <dbReference type="Pfam" id="PF17917"/>
    </source>
</evidence>
<keyword evidence="5" id="KW-0378">Hydrolase</keyword>
<keyword evidence="4" id="KW-0255">Endonuclease</keyword>
<dbReference type="Pfam" id="PF17917">
    <property type="entry name" value="RT_RNaseH"/>
    <property type="match status" value="1"/>
</dbReference>
<dbReference type="Proteomes" id="UP001234989">
    <property type="component" value="Chromosome 12"/>
</dbReference>
<dbReference type="GO" id="GO:0003964">
    <property type="term" value="F:RNA-directed DNA polymerase activity"/>
    <property type="evidence" value="ECO:0007669"/>
    <property type="project" value="UniProtKB-KW"/>
</dbReference>
<evidence type="ECO:0000256" key="5">
    <source>
        <dbReference type="ARBA" id="ARBA00022801"/>
    </source>
</evidence>
<evidence type="ECO:0000313" key="10">
    <source>
        <dbReference type="Proteomes" id="UP001234989"/>
    </source>
</evidence>
<dbReference type="GO" id="GO:0004519">
    <property type="term" value="F:endonuclease activity"/>
    <property type="evidence" value="ECO:0007669"/>
    <property type="project" value="UniProtKB-KW"/>
</dbReference>
<gene>
    <name evidence="9" type="ORF">MTR67_052421</name>
</gene>
<dbReference type="CDD" id="cd09274">
    <property type="entry name" value="RNase_HI_RT_Ty3"/>
    <property type="match status" value="1"/>
</dbReference>
<name>A0AAF0V9A0_SOLVR</name>
<keyword evidence="6" id="KW-0695">RNA-directed DNA polymerase</keyword>
<dbReference type="GO" id="GO:0016787">
    <property type="term" value="F:hydrolase activity"/>
    <property type="evidence" value="ECO:0007669"/>
    <property type="project" value="UniProtKB-KW"/>
</dbReference>
<evidence type="ECO:0000256" key="7">
    <source>
        <dbReference type="SAM" id="MobiDB-lite"/>
    </source>
</evidence>
<dbReference type="FunFam" id="3.10.20.370:FF:000001">
    <property type="entry name" value="Retrovirus-related Pol polyprotein from transposon 17.6-like protein"/>
    <property type="match status" value="1"/>
</dbReference>
<protein>
    <recommendedName>
        <fullName evidence="8">Reverse transcriptase RNase H-like domain-containing protein</fullName>
    </recommendedName>
</protein>
<evidence type="ECO:0000256" key="1">
    <source>
        <dbReference type="ARBA" id="ARBA00022679"/>
    </source>
</evidence>
<dbReference type="EMBL" id="CP133623">
    <property type="protein sequence ID" value="WMV59036.1"/>
    <property type="molecule type" value="Genomic_DNA"/>
</dbReference>
<keyword evidence="3" id="KW-0540">Nuclease</keyword>
<keyword evidence="2" id="KW-0548">Nucleotidyltransferase</keyword>
<accession>A0AAF0V9A0</accession>
<dbReference type="SUPFAM" id="SSF56672">
    <property type="entry name" value="DNA/RNA polymerases"/>
    <property type="match status" value="1"/>
</dbReference>
<feature type="domain" description="Reverse transcriptase RNase H-like" evidence="8">
    <location>
        <begin position="80"/>
        <end position="157"/>
    </location>
</feature>
<sequence length="159" mass="17736">MSLVESRGTMVNTRFNNVRPVAPVNAPAEESAARGHSRGRRSGRARGRKVTHQDNMAQCYAFSGKNEAEASDAVITEGTQGFVVYCDASRVGLGCVLMQNGKVITYASRQDKIHERNYPTHDLELAAIVFALKIWRHYLYGVHVDVFTNHQIFSSLKRP</sequence>
<evidence type="ECO:0000313" key="9">
    <source>
        <dbReference type="EMBL" id="WMV59036.1"/>
    </source>
</evidence>
<dbReference type="InterPro" id="IPR041373">
    <property type="entry name" value="RT_RNaseH"/>
</dbReference>
<dbReference type="InterPro" id="IPR043502">
    <property type="entry name" value="DNA/RNA_pol_sf"/>
</dbReference>
<dbReference type="AlphaFoldDB" id="A0AAF0V9A0"/>
<dbReference type="PANTHER" id="PTHR34072">
    <property type="entry name" value="ENZYMATIC POLYPROTEIN-RELATED"/>
    <property type="match status" value="1"/>
</dbReference>
<feature type="region of interest" description="Disordered" evidence="7">
    <location>
        <begin position="22"/>
        <end position="50"/>
    </location>
</feature>
<dbReference type="PANTHER" id="PTHR34072:SF52">
    <property type="entry name" value="RIBONUCLEASE H"/>
    <property type="match status" value="1"/>
</dbReference>
<proteinExistence type="predicted"/>
<keyword evidence="10" id="KW-1185">Reference proteome</keyword>
<evidence type="ECO:0000256" key="3">
    <source>
        <dbReference type="ARBA" id="ARBA00022722"/>
    </source>
</evidence>
<keyword evidence="1" id="KW-0808">Transferase</keyword>
<reference evidence="9" key="1">
    <citation type="submission" date="2023-08" db="EMBL/GenBank/DDBJ databases">
        <title>A de novo genome assembly of Solanum verrucosum Schlechtendal, a Mexican diploid species geographically isolated from the other diploid A-genome species in potato relatives.</title>
        <authorList>
            <person name="Hosaka K."/>
        </authorList>
    </citation>
    <scope>NUCLEOTIDE SEQUENCE</scope>
    <source>
        <tissue evidence="9">Young leaves</tissue>
    </source>
</reference>